<evidence type="ECO:0000256" key="1">
    <source>
        <dbReference type="ARBA" id="ARBA00001974"/>
    </source>
</evidence>
<dbReference type="EMBL" id="PDCP01000035">
    <property type="protein sequence ID" value="PEG36345.1"/>
    <property type="molecule type" value="Genomic_DNA"/>
</dbReference>
<dbReference type="GO" id="GO:0071949">
    <property type="term" value="F:FAD binding"/>
    <property type="evidence" value="ECO:0007669"/>
    <property type="project" value="InterPro"/>
</dbReference>
<dbReference type="RefSeq" id="WP_097941654.1">
    <property type="nucleotide sequence ID" value="NZ_BLKS01000001.1"/>
</dbReference>
<accession>A0A2A7MX81</accession>
<evidence type="ECO:0000259" key="4">
    <source>
        <dbReference type="Pfam" id="PF01494"/>
    </source>
</evidence>
<dbReference type="InterPro" id="IPR002938">
    <property type="entry name" value="FAD-bd"/>
</dbReference>
<organism evidence="6 7">
    <name type="scientific">Mycolicibacterium agri</name>
    <name type="common">Mycobacterium agri</name>
    <dbReference type="NCBI Taxonomy" id="36811"/>
    <lineage>
        <taxon>Bacteria</taxon>
        <taxon>Bacillati</taxon>
        <taxon>Actinomycetota</taxon>
        <taxon>Actinomycetes</taxon>
        <taxon>Mycobacteriales</taxon>
        <taxon>Mycobacteriaceae</taxon>
        <taxon>Mycolicibacterium</taxon>
    </lineage>
</organism>
<dbReference type="Proteomes" id="UP000220914">
    <property type="component" value="Unassembled WGS sequence"/>
</dbReference>
<dbReference type="Pfam" id="PF01494">
    <property type="entry name" value="FAD_binding_3"/>
    <property type="match status" value="1"/>
</dbReference>
<dbReference type="InterPro" id="IPR050641">
    <property type="entry name" value="RIFMO-like"/>
</dbReference>
<keyword evidence="2" id="KW-0285">Flavoprotein</keyword>
<dbReference type="GO" id="GO:0016709">
    <property type="term" value="F:oxidoreductase activity, acting on paired donors, with incorporation or reduction of molecular oxygen, NAD(P)H as one donor, and incorporation of one atom of oxygen"/>
    <property type="evidence" value="ECO:0007669"/>
    <property type="project" value="UniProtKB-ARBA"/>
</dbReference>
<dbReference type="SUPFAM" id="SSF51905">
    <property type="entry name" value="FAD/NAD(P)-binding domain"/>
    <property type="match status" value="1"/>
</dbReference>
<dbReference type="Gene3D" id="3.30.70.2450">
    <property type="match status" value="1"/>
</dbReference>
<sequence>MTRNHIEVLVVGAGPVGLAAAAELRLRGVGVRCVDAAAHHNVTTKALGLQARTLELFERLGIVEAAVARGLPVRRFNILSEQRQIAEFDLGGLDTPYPYLLMLPQHVTEQILRDRLVELGGGVEQAVELIGFTQDADGVDAVLRHANGRREHVRADWLVGTDGAHSLVRHQLGLQFEGGAFREEFATADVRIDWGLPMDELYAFLNRGNFIAYFPMVGGWHRVAIAYNTRRAPQGEVTLAEVQGAIDACGPVGARAVEIGDRSRFVINQRTVQAQSVGRVFLAGDAAHVHSVVGAQGLNIGVQDSFNLAWKLAAVIAGRADPTMLETYAAERRPAAKRIVTGTRRATRMTLLRRPPAVLARRRIAPLVLGRRRVRNTIEHALSQLDISYRNPGASAVVKGTPVTGDRAPDAPLRYHGMASSRAAPVSRLFEIISRDEFSLLMVGEAADVAAGYRHIHAVAENFPTVSEYVVLPGTGAAVDADIAATALADVGNTLRAKYGIDRQAMLLIRPDGYLALRHDEWAPGVLRTGLQQWLQPVRSTLVEEK</sequence>
<evidence type="ECO:0000313" key="6">
    <source>
        <dbReference type="EMBL" id="PEG36345.1"/>
    </source>
</evidence>
<evidence type="ECO:0000313" key="5">
    <source>
        <dbReference type="EMBL" id="GFG49624.1"/>
    </source>
</evidence>
<keyword evidence="3" id="KW-0274">FAD</keyword>
<dbReference type="PANTHER" id="PTHR43004:SF19">
    <property type="entry name" value="BINDING MONOOXYGENASE, PUTATIVE (JCVI)-RELATED"/>
    <property type="match status" value="1"/>
</dbReference>
<dbReference type="AlphaFoldDB" id="A0A2A7MX81"/>
<comment type="caution">
    <text evidence="6">The sequence shown here is derived from an EMBL/GenBank/DDBJ whole genome shotgun (WGS) entry which is preliminary data.</text>
</comment>
<dbReference type="PRINTS" id="PR00420">
    <property type="entry name" value="RNGMNOXGNASE"/>
</dbReference>
<proteinExistence type="predicted"/>
<dbReference type="InterPro" id="IPR036188">
    <property type="entry name" value="FAD/NAD-bd_sf"/>
</dbReference>
<name>A0A2A7MX81_MYCAG</name>
<reference evidence="6 7" key="1">
    <citation type="submission" date="2017-10" db="EMBL/GenBank/DDBJ databases">
        <title>The new phylogeny of genus Mycobacterium.</title>
        <authorList>
            <person name="Tortoli E."/>
            <person name="Trovato A."/>
            <person name="Cirillo D.M."/>
        </authorList>
    </citation>
    <scope>NUCLEOTIDE SEQUENCE [LARGE SCALE GENOMIC DNA]</scope>
    <source>
        <strain evidence="6 7">CCUG37673</strain>
    </source>
</reference>
<dbReference type="PANTHER" id="PTHR43004">
    <property type="entry name" value="TRK SYSTEM POTASSIUM UPTAKE PROTEIN"/>
    <property type="match status" value="1"/>
</dbReference>
<reference evidence="5" key="3">
    <citation type="submission" date="2020-02" db="EMBL/GenBank/DDBJ databases">
        <authorList>
            <person name="Matsumoto Y."/>
            <person name="Motooka D."/>
            <person name="Nakamura S."/>
        </authorList>
    </citation>
    <scope>NUCLEOTIDE SEQUENCE</scope>
    <source>
        <strain evidence="5">JCM 6377</strain>
    </source>
</reference>
<feature type="domain" description="FAD-binding" evidence="4">
    <location>
        <begin position="6"/>
        <end position="341"/>
    </location>
</feature>
<evidence type="ECO:0000256" key="2">
    <source>
        <dbReference type="ARBA" id="ARBA00022630"/>
    </source>
</evidence>
<dbReference type="EMBL" id="BLKS01000001">
    <property type="protein sequence ID" value="GFG49624.1"/>
    <property type="molecule type" value="Genomic_DNA"/>
</dbReference>
<protein>
    <submittedName>
        <fullName evidence="5">Oxygenase</fullName>
    </submittedName>
</protein>
<dbReference type="Gene3D" id="3.50.50.60">
    <property type="entry name" value="FAD/NAD(P)-binding domain"/>
    <property type="match status" value="1"/>
</dbReference>
<evidence type="ECO:0000313" key="7">
    <source>
        <dbReference type="Proteomes" id="UP000220914"/>
    </source>
</evidence>
<evidence type="ECO:0000256" key="3">
    <source>
        <dbReference type="ARBA" id="ARBA00022827"/>
    </source>
</evidence>
<keyword evidence="7" id="KW-1185">Reference proteome</keyword>
<reference evidence="5 8" key="2">
    <citation type="journal article" date="2019" name="Emerg. Microbes Infect.">
        <title>Comprehensive subspecies identification of 175 nontuberculous mycobacteria species based on 7547 genomic profiles.</title>
        <authorList>
            <person name="Matsumoto Y."/>
            <person name="Kinjo T."/>
            <person name="Motooka D."/>
            <person name="Nabeya D."/>
            <person name="Jung N."/>
            <person name="Uechi K."/>
            <person name="Horii T."/>
            <person name="Iida T."/>
            <person name="Fujita J."/>
            <person name="Nakamura S."/>
        </authorList>
    </citation>
    <scope>NUCLEOTIDE SEQUENCE [LARGE SCALE GENOMIC DNA]</scope>
    <source>
        <strain evidence="5 8">JCM 6377</strain>
    </source>
</reference>
<dbReference type="OrthoDB" id="8670884at2"/>
<comment type="cofactor">
    <cofactor evidence="1">
        <name>FAD</name>
        <dbReference type="ChEBI" id="CHEBI:57692"/>
    </cofactor>
</comment>
<dbReference type="Gene3D" id="3.40.30.120">
    <property type="match status" value="1"/>
</dbReference>
<dbReference type="Proteomes" id="UP000465302">
    <property type="component" value="Unassembled WGS sequence"/>
</dbReference>
<evidence type="ECO:0000313" key="8">
    <source>
        <dbReference type="Proteomes" id="UP000465302"/>
    </source>
</evidence>
<gene>
    <name evidence="6" type="ORF">CQY20_19105</name>
    <name evidence="5" type="ORF">MAGR_10650</name>
</gene>